<proteinExistence type="predicted"/>
<dbReference type="EMBL" id="CP044618">
    <property type="protein sequence ID" value="QRD89925.1"/>
    <property type="molecule type" value="Genomic_DNA"/>
</dbReference>
<organism evidence="3 4">
    <name type="scientific">Aspergillus flavus (strain ATCC 200026 / FGSC A1120 / IAM 13836 / NRRL 3357 / JCM 12722 / SRRC 167)</name>
    <dbReference type="NCBI Taxonomy" id="332952"/>
    <lineage>
        <taxon>Eukaryota</taxon>
        <taxon>Fungi</taxon>
        <taxon>Dikarya</taxon>
        <taxon>Ascomycota</taxon>
        <taxon>Pezizomycotina</taxon>
        <taxon>Eurotiomycetes</taxon>
        <taxon>Eurotiomycetidae</taxon>
        <taxon>Eurotiales</taxon>
        <taxon>Aspergillaceae</taxon>
        <taxon>Aspergillus</taxon>
        <taxon>Aspergillus subgen. Circumdati</taxon>
    </lineage>
</organism>
<keyword evidence="1" id="KW-0812">Transmembrane</keyword>
<evidence type="ECO:0000313" key="4">
    <source>
        <dbReference type="Proteomes" id="UP000596276"/>
    </source>
</evidence>
<evidence type="ECO:0008006" key="5">
    <source>
        <dbReference type="Google" id="ProtNLM"/>
    </source>
</evidence>
<keyword evidence="1" id="KW-1133">Transmembrane helix</keyword>
<evidence type="ECO:0000256" key="1">
    <source>
        <dbReference type="SAM" id="Phobius"/>
    </source>
</evidence>
<evidence type="ECO:0000256" key="2">
    <source>
        <dbReference type="SAM" id="SignalP"/>
    </source>
</evidence>
<name>A0A7U2MUB5_ASPFN</name>
<feature type="transmembrane region" description="Helical" evidence="1">
    <location>
        <begin position="34"/>
        <end position="55"/>
    </location>
</feature>
<feature type="signal peptide" evidence="2">
    <location>
        <begin position="1"/>
        <end position="18"/>
    </location>
</feature>
<reference evidence="4" key="1">
    <citation type="journal article" date="2021" name="G3 (Bethesda)">
        <title>Chromosome assembled and annotated genome sequence of Aspergillus flavus NRRL 3357.</title>
        <authorList>
            <person name="Skerker J.M."/>
            <person name="Pianalto K.M."/>
            <person name="Mondo S.J."/>
            <person name="Yang K."/>
            <person name="Arkin A.P."/>
            <person name="Keller N.P."/>
            <person name="Grigoriev I.V."/>
            <person name="Louise Glass N.L."/>
        </authorList>
    </citation>
    <scope>NUCLEOTIDE SEQUENCE [LARGE SCALE GENOMIC DNA]</scope>
    <source>
        <strain evidence="4">ATCC 200026 / FGSC A1120 / IAM 13836 / NRRL 3357 / JCM 12722 / SRRC 167</strain>
    </source>
</reference>
<sequence>MPFPFIFFSFFFSTPAFSFNFVSGYPIPHSISSLAYVLVLNAGYPIISWCPRVYLYHSYFLPHVRWSNERRQGHGHGEWQGTWTIMSFSHVSCRVGHWVIVKTKDCEYIVRINLPVGCK</sequence>
<gene>
    <name evidence="3" type="ORF">F9C07_1519832</name>
</gene>
<keyword evidence="2" id="KW-0732">Signal</keyword>
<dbReference type="VEuPathDB" id="FungiDB:F9C07_1519832"/>
<accession>A0A7U2MUB5</accession>
<protein>
    <recommendedName>
        <fullName evidence="5">Secreted protein</fullName>
    </recommendedName>
</protein>
<keyword evidence="1" id="KW-0472">Membrane</keyword>
<dbReference type="AlphaFoldDB" id="A0A7U2MUB5"/>
<dbReference type="Proteomes" id="UP000596276">
    <property type="component" value="Chromosome 4"/>
</dbReference>
<feature type="chain" id="PRO_5030817296" description="Secreted protein" evidence="2">
    <location>
        <begin position="19"/>
        <end position="119"/>
    </location>
</feature>
<keyword evidence="4" id="KW-1185">Reference proteome</keyword>
<evidence type="ECO:0000313" key="3">
    <source>
        <dbReference type="EMBL" id="QRD89925.1"/>
    </source>
</evidence>